<organism evidence="1 2">
    <name type="scientific">Actinosynnema mirum (strain ATCC 29888 / DSM 43827 / JCM 3225 / NBRC 14064 / NCIMB 13271 / NRRL B-12336 / IMRU 3971 / 101)</name>
    <dbReference type="NCBI Taxonomy" id="446462"/>
    <lineage>
        <taxon>Bacteria</taxon>
        <taxon>Bacillati</taxon>
        <taxon>Actinomycetota</taxon>
        <taxon>Actinomycetes</taxon>
        <taxon>Pseudonocardiales</taxon>
        <taxon>Pseudonocardiaceae</taxon>
        <taxon>Actinosynnema</taxon>
    </lineage>
</organism>
<dbReference type="AlphaFoldDB" id="C6WD15"/>
<sequence>MSEHTAPSPYALAQFLRALESAPASSEKVAQWAGVLRGMADGSLTVGSRTPVSGVPAWVTPEVAHGGFATGRLVAEVEPDEEERALLAALPAGVPGGTDRERLNWWHLGDEGRAGLLGLVESGEYRVDAPEEAAIPAVAVLLASGHADAALRVLDAIGPWLPRLRFTPRRAAWSTMSGSVVRRTPVAELGAALRRRVVPAQVGAMRETLGVWNPLHDELVDLWASTVEGEAPRLDEAGAVRGGWPCRVWPGDWARRREEWLAKLAEAGAPSGRHAHPRSNFSRLREALLRCSGDGGGGGGGAGAPDAVGVPGAVGAPGTVGGLGAVGGLGTVGGLGAVGASRTAGAPGAVDGPSAAARAPGAASAPGIADVPGAASAPGIADVPGAAGAIGPAAGFSAALSAREVGWVRRALANALTRRGEHHAELRAAQAEVVATPTHAAFAAVLADRLRHYPADGGLPSLEPVSAPVAPGEGLPEGSDFPAHLLAKLDRALEAPLAELVRRGVVPSGEVLAEVLPQVTARLLAAGLSDPVAGALREQAYAAFRRRRTLLLLDLESQVRFEELPWVTALDVFRSAGQDAGRAAREALEQTALLALTSFPHSVTPNPLVSEFGALAKQAGVPVPLVEEIAADIFMGRFTPKWHHAAVVAHRVTLGTPYAAYYDLVEPPELVDRKRRFWHREVARWFGEECSRRAGASARRSRVVGNGMVLEQGQVLTTQNLAALVDGLDLTDRLRPVAAGLVTGVFDWITRGLGRLAKPERTWHEGLLLVKNVAYAWRQAVFLLGYCDERERRELVAHLRGSTGALNLLRTFEPAVLGLEHVLSGGRFDAEGATPGGGRRLLGWTDGTHWLMTDRERRRG</sequence>
<name>C6WD15_ACTMD</name>
<dbReference type="RefSeq" id="WP_015802521.1">
    <property type="nucleotide sequence ID" value="NC_013093.1"/>
</dbReference>
<proteinExistence type="predicted"/>
<dbReference type="OrthoDB" id="5136203at2"/>
<evidence type="ECO:0000313" key="1">
    <source>
        <dbReference type="EMBL" id="ACU37634.1"/>
    </source>
</evidence>
<gene>
    <name evidence="1" type="ordered locus">Amir_3751</name>
</gene>
<dbReference type="eggNOG" id="ENOG502Z7ZT">
    <property type="taxonomic scope" value="Bacteria"/>
</dbReference>
<evidence type="ECO:0000313" key="2">
    <source>
        <dbReference type="Proteomes" id="UP000002213"/>
    </source>
</evidence>
<accession>C6WD15</accession>
<reference evidence="1 2" key="1">
    <citation type="journal article" date="2009" name="Stand. Genomic Sci.">
        <title>Complete genome sequence of Actinosynnema mirum type strain (101).</title>
        <authorList>
            <person name="Land M."/>
            <person name="Lapidus A."/>
            <person name="Mayilraj S."/>
            <person name="Chen F."/>
            <person name="Copeland A."/>
            <person name="Del Rio T.G."/>
            <person name="Nolan M."/>
            <person name="Lucas S."/>
            <person name="Tice H."/>
            <person name="Cheng J.F."/>
            <person name="Chertkov O."/>
            <person name="Bruce D."/>
            <person name="Goodwin L."/>
            <person name="Pitluck S."/>
            <person name="Rohde M."/>
            <person name="Goker M."/>
            <person name="Pati A."/>
            <person name="Ivanova N."/>
            <person name="Mavromatis K."/>
            <person name="Chen A."/>
            <person name="Palaniappan K."/>
            <person name="Hauser L."/>
            <person name="Chang Y.J."/>
            <person name="Jeffries C.C."/>
            <person name="Brettin T."/>
            <person name="Detter J.C."/>
            <person name="Han C."/>
            <person name="Chain P."/>
            <person name="Tindall B.J."/>
            <person name="Bristow J."/>
            <person name="Eisen J.A."/>
            <person name="Markowitz V."/>
            <person name="Hugenholtz P."/>
            <person name="Kyrpides N.C."/>
            <person name="Klenk H.P."/>
        </authorList>
    </citation>
    <scope>NUCLEOTIDE SEQUENCE [LARGE SCALE GENOMIC DNA]</scope>
    <source>
        <strain evidence="2">ATCC 29888 / DSM 43827 / JCM 3225 / NBRC 14064 / NCIMB 13271 / NRRL B-12336 / IMRU 3971 / 101</strain>
    </source>
</reference>
<protein>
    <submittedName>
        <fullName evidence="1">Uncharacterized protein</fullName>
    </submittedName>
</protein>
<dbReference type="EMBL" id="CP001630">
    <property type="protein sequence ID" value="ACU37634.1"/>
    <property type="molecule type" value="Genomic_DNA"/>
</dbReference>
<dbReference type="KEGG" id="ami:Amir_3751"/>
<dbReference type="HOGENOM" id="CLU_020863_0_0_11"/>
<keyword evidence="2" id="KW-1185">Reference proteome</keyword>
<dbReference type="Proteomes" id="UP000002213">
    <property type="component" value="Chromosome"/>
</dbReference>